<dbReference type="SUPFAM" id="SSF81383">
    <property type="entry name" value="F-box domain"/>
    <property type="match status" value="1"/>
</dbReference>
<evidence type="ECO:0000313" key="1">
    <source>
        <dbReference type="EMBL" id="GJN09471.1"/>
    </source>
</evidence>
<accession>A0AAV5DH22</accession>
<evidence type="ECO:0000313" key="2">
    <source>
        <dbReference type="Proteomes" id="UP001054889"/>
    </source>
</evidence>
<name>A0AAV5DH22_ELECO</name>
<dbReference type="InterPro" id="IPR032675">
    <property type="entry name" value="LRR_dom_sf"/>
</dbReference>
<dbReference type="Gene3D" id="3.80.10.10">
    <property type="entry name" value="Ribonuclease Inhibitor"/>
    <property type="match status" value="1"/>
</dbReference>
<keyword evidence="2" id="KW-1185">Reference proteome</keyword>
<dbReference type="FunFam" id="1.20.1280.50:FF:000037">
    <property type="entry name" value="F-box protein SKIP19"/>
    <property type="match status" value="1"/>
</dbReference>
<comment type="caution">
    <text evidence="1">The sequence shown here is derived from an EMBL/GenBank/DDBJ whole genome shotgun (WGS) entry which is preliminary data.</text>
</comment>
<proteinExistence type="predicted"/>
<dbReference type="AlphaFoldDB" id="A0AAV5DH22"/>
<reference evidence="1" key="2">
    <citation type="submission" date="2021-12" db="EMBL/GenBank/DDBJ databases">
        <title>Resequencing data analysis of finger millet.</title>
        <authorList>
            <person name="Hatakeyama M."/>
            <person name="Aluri S."/>
            <person name="Balachadran M.T."/>
            <person name="Sivarajan S.R."/>
            <person name="Poveda L."/>
            <person name="Shimizu-Inatsugi R."/>
            <person name="Schlapbach R."/>
            <person name="Sreeman S.M."/>
            <person name="Shimizu K.K."/>
        </authorList>
    </citation>
    <scope>NUCLEOTIDE SEQUENCE</scope>
</reference>
<dbReference type="InterPro" id="IPR036047">
    <property type="entry name" value="F-box-like_dom_sf"/>
</dbReference>
<dbReference type="PANTHER" id="PTHR38926">
    <property type="entry name" value="F-BOX DOMAIN CONTAINING PROTEIN, EXPRESSED"/>
    <property type="match status" value="1"/>
</dbReference>
<organism evidence="1 2">
    <name type="scientific">Eleusine coracana subsp. coracana</name>
    <dbReference type="NCBI Taxonomy" id="191504"/>
    <lineage>
        <taxon>Eukaryota</taxon>
        <taxon>Viridiplantae</taxon>
        <taxon>Streptophyta</taxon>
        <taxon>Embryophyta</taxon>
        <taxon>Tracheophyta</taxon>
        <taxon>Spermatophyta</taxon>
        <taxon>Magnoliopsida</taxon>
        <taxon>Liliopsida</taxon>
        <taxon>Poales</taxon>
        <taxon>Poaceae</taxon>
        <taxon>PACMAD clade</taxon>
        <taxon>Chloridoideae</taxon>
        <taxon>Cynodonteae</taxon>
        <taxon>Eleusininae</taxon>
        <taxon>Eleusine</taxon>
    </lineage>
</organism>
<evidence type="ECO:0008006" key="3">
    <source>
        <dbReference type="Google" id="ProtNLM"/>
    </source>
</evidence>
<dbReference type="EMBL" id="BQKI01000016">
    <property type="protein sequence ID" value="GJN09471.1"/>
    <property type="molecule type" value="Genomic_DNA"/>
</dbReference>
<dbReference type="Proteomes" id="UP001054889">
    <property type="component" value="Unassembled WGS sequence"/>
</dbReference>
<protein>
    <recommendedName>
        <fullName evidence="3">F-box domain-containing protein</fullName>
    </recommendedName>
</protein>
<sequence>MDDGMGRIVLGNPSWGSQARKTLWTCNDKTEKGRTDVTPVQATSDSRDWSELPLDALTSVFTKLGAIEVLMGAGLVFNSWLQAAKVPDVWRSVNMARHKVIDDLHHFGPKINRHVLCAMAKMAVDRSGGQLELFVGKFFVTDELLKYIADRSPSLKGLGLISCNDVFNEDFTKTVTKFPLLDDLVLVFCNNLRGSGVYEATGKACTQLKCFWMCKV</sequence>
<gene>
    <name evidence="1" type="primary">ga27480</name>
    <name evidence="1" type="ORF">PR202_ga27480</name>
</gene>
<dbReference type="PANTHER" id="PTHR38926:SF71">
    <property type="entry name" value="OS08G0194350 PROTEIN"/>
    <property type="match status" value="1"/>
</dbReference>
<reference evidence="1" key="1">
    <citation type="journal article" date="2018" name="DNA Res.">
        <title>Multiple hybrid de novo genome assembly of finger millet, an orphan allotetraploid crop.</title>
        <authorList>
            <person name="Hatakeyama M."/>
            <person name="Aluri S."/>
            <person name="Balachadran M.T."/>
            <person name="Sivarajan S.R."/>
            <person name="Patrignani A."/>
            <person name="Gruter S."/>
            <person name="Poveda L."/>
            <person name="Shimizu-Inatsugi R."/>
            <person name="Baeten J."/>
            <person name="Francoijs K.J."/>
            <person name="Nataraja K.N."/>
            <person name="Reddy Y.A.N."/>
            <person name="Phadnis S."/>
            <person name="Ravikumar R.L."/>
            <person name="Schlapbach R."/>
            <person name="Sreeman S.M."/>
            <person name="Shimizu K.K."/>
        </authorList>
    </citation>
    <scope>NUCLEOTIDE SEQUENCE</scope>
</reference>
<dbReference type="Gene3D" id="1.20.1280.50">
    <property type="match status" value="1"/>
</dbReference>